<dbReference type="OrthoDB" id="7069305at2"/>
<dbReference type="AlphaFoldDB" id="A0A7K4EDU0"/>
<sequence>MLTILKQDYQDVTPIFPAMMREFSKKSYEHQNASFRVLALFPRRPKITNHDHSGIYVTISQELHDFEAFMRGVGVITIAGCPMVRTIWGLSACPKISWLDIAHGSLGEYLNRVDCDDVSGALLSEQDILIRLSRAPFFSLDRLGETVRIYREINKSAFIYGPKYKPVFFLIR</sequence>
<reference evidence="1 2" key="1">
    <citation type="journal article" date="2013" name="Genome Announc.">
        <title>Genome Sequence of Naphthalene-Degrading Soil Bacterium Pseudomonas putida CSV86.</title>
        <authorList>
            <person name="Phale P.S."/>
            <person name="Paliwal V."/>
            <person name="Raju S.C."/>
            <person name="Modak A."/>
            <person name="Purohit H.J."/>
        </authorList>
    </citation>
    <scope>NUCLEOTIDE SEQUENCE [LARGE SCALE GENOMIC DNA]</scope>
    <source>
        <strain evidence="1 2">CSV86</strain>
    </source>
</reference>
<accession>A0A7K4EDU0</accession>
<dbReference type="RefSeq" id="WP_158487738.1">
    <property type="nucleotide sequence ID" value="NZ_AMWJ02000001.1"/>
</dbReference>
<dbReference type="Proteomes" id="UP000010448">
    <property type="component" value="Unassembled WGS sequence"/>
</dbReference>
<evidence type="ECO:0000313" key="2">
    <source>
        <dbReference type="Proteomes" id="UP000010448"/>
    </source>
</evidence>
<comment type="caution">
    <text evidence="1">The sequence shown here is derived from an EMBL/GenBank/DDBJ whole genome shotgun (WGS) entry which is preliminary data.</text>
</comment>
<keyword evidence="2" id="KW-1185">Reference proteome</keyword>
<gene>
    <name evidence="1" type="ORF">CSV86_011530</name>
</gene>
<evidence type="ECO:0000313" key="1">
    <source>
        <dbReference type="EMBL" id="NNJ15818.1"/>
    </source>
</evidence>
<organism evidence="1 2">
    <name type="scientific">Pseudomonas bharatica CSV86</name>
    <dbReference type="NCBI Taxonomy" id="1005395"/>
    <lineage>
        <taxon>Bacteria</taxon>
        <taxon>Pseudomonadati</taxon>
        <taxon>Pseudomonadota</taxon>
        <taxon>Gammaproteobacteria</taxon>
        <taxon>Pseudomonadales</taxon>
        <taxon>Pseudomonadaceae</taxon>
        <taxon>Pseudomonas</taxon>
        <taxon>Pseudomonas bharatica</taxon>
    </lineage>
</organism>
<name>A0A7K4EDU0_9PSED</name>
<proteinExistence type="predicted"/>
<dbReference type="EMBL" id="AMWJ02000001">
    <property type="protein sequence ID" value="NNJ15818.1"/>
    <property type="molecule type" value="Genomic_DNA"/>
</dbReference>
<protein>
    <submittedName>
        <fullName evidence="1">Uncharacterized protein</fullName>
    </submittedName>
</protein>